<dbReference type="AlphaFoldDB" id="A0A0F8YH93"/>
<accession>A0A0F8YH93</accession>
<evidence type="ECO:0000313" key="1">
    <source>
        <dbReference type="EMBL" id="KKK47376.1"/>
    </source>
</evidence>
<reference evidence="1" key="1">
    <citation type="journal article" date="2015" name="Nature">
        <title>Complex archaea that bridge the gap between prokaryotes and eukaryotes.</title>
        <authorList>
            <person name="Spang A."/>
            <person name="Saw J.H."/>
            <person name="Jorgensen S.L."/>
            <person name="Zaremba-Niedzwiedzka K."/>
            <person name="Martijn J."/>
            <person name="Lind A.E."/>
            <person name="van Eijk R."/>
            <person name="Schleper C."/>
            <person name="Guy L."/>
            <person name="Ettema T.J."/>
        </authorList>
    </citation>
    <scope>NUCLEOTIDE SEQUENCE</scope>
</reference>
<comment type="caution">
    <text evidence="1">The sequence shown here is derived from an EMBL/GenBank/DDBJ whole genome shotgun (WGS) entry which is preliminary data.</text>
</comment>
<protein>
    <submittedName>
        <fullName evidence="1">Uncharacterized protein</fullName>
    </submittedName>
</protein>
<proteinExistence type="predicted"/>
<gene>
    <name evidence="1" type="ORF">LCGC14_3155830</name>
</gene>
<name>A0A0F8YH93_9ZZZZ</name>
<sequence length="170" mass="19792">QLKGGKEIYMGKTRDLLNVKTVQEQIVEGAKRMPNQTLKRAEWLGCVEGMLPFTEERDNPDISQEGLIGGWIPEYLEGAPHIKDTEASQMIYKGCLEGAEPFLQNGNAFVNLDHFRDFLLRRKNERRKRTELIDMFRRVKAEDKKLSLYVGEGKRMQRRYWVVPLPDTHV</sequence>
<feature type="non-terminal residue" evidence="1">
    <location>
        <position position="1"/>
    </location>
</feature>
<organism evidence="1">
    <name type="scientific">marine sediment metagenome</name>
    <dbReference type="NCBI Taxonomy" id="412755"/>
    <lineage>
        <taxon>unclassified sequences</taxon>
        <taxon>metagenomes</taxon>
        <taxon>ecological metagenomes</taxon>
    </lineage>
</organism>
<dbReference type="EMBL" id="LAZR01069610">
    <property type="protein sequence ID" value="KKK47376.1"/>
    <property type="molecule type" value="Genomic_DNA"/>
</dbReference>